<evidence type="ECO:0000313" key="3">
    <source>
        <dbReference type="Proteomes" id="UP000286581"/>
    </source>
</evidence>
<protein>
    <submittedName>
        <fullName evidence="2">Uncharacterized protein</fullName>
    </submittedName>
</protein>
<organism evidence="2 3">
    <name type="scientific">Agathobacter rectalis</name>
    <dbReference type="NCBI Taxonomy" id="39491"/>
    <lineage>
        <taxon>Bacteria</taxon>
        <taxon>Bacillati</taxon>
        <taxon>Bacillota</taxon>
        <taxon>Clostridia</taxon>
        <taxon>Lachnospirales</taxon>
        <taxon>Lachnospiraceae</taxon>
        <taxon>Agathobacter</taxon>
    </lineage>
</organism>
<evidence type="ECO:0000313" key="2">
    <source>
        <dbReference type="EMBL" id="RGW35495.1"/>
    </source>
</evidence>
<dbReference type="AlphaFoldDB" id="A0A413B9T9"/>
<feature type="transmembrane region" description="Helical" evidence="1">
    <location>
        <begin position="86"/>
        <end position="105"/>
    </location>
</feature>
<keyword evidence="1" id="KW-0472">Membrane</keyword>
<evidence type="ECO:0000256" key="1">
    <source>
        <dbReference type="SAM" id="Phobius"/>
    </source>
</evidence>
<keyword evidence="1" id="KW-1133">Transmembrane helix</keyword>
<gene>
    <name evidence="2" type="ORF">DWV78_15325</name>
</gene>
<accession>A0A413B9T9</accession>
<feature type="non-terminal residue" evidence="2">
    <location>
        <position position="114"/>
    </location>
</feature>
<feature type="transmembrane region" description="Helical" evidence="1">
    <location>
        <begin position="25"/>
        <end position="48"/>
    </location>
</feature>
<reference evidence="2 3" key="1">
    <citation type="submission" date="2018-08" db="EMBL/GenBank/DDBJ databases">
        <title>A genome reference for cultivated species of the human gut microbiota.</title>
        <authorList>
            <person name="Zou Y."/>
            <person name="Xue W."/>
            <person name="Luo G."/>
        </authorList>
    </citation>
    <scope>NUCLEOTIDE SEQUENCE [LARGE SCALE GENOMIC DNA]</scope>
    <source>
        <strain evidence="2 3">AF12-8</strain>
    </source>
</reference>
<proteinExistence type="predicted"/>
<dbReference type="EMBL" id="QSAE01000089">
    <property type="protein sequence ID" value="RGW35495.1"/>
    <property type="molecule type" value="Genomic_DNA"/>
</dbReference>
<comment type="caution">
    <text evidence="2">The sequence shown here is derived from an EMBL/GenBank/DDBJ whole genome shotgun (WGS) entry which is preliminary data.</text>
</comment>
<sequence length="114" mass="13153">MERTSYLLQIIIDYMFNNNLSIDKATFFTVIIGQITIYGILLTFYQFVASYQGGEKAATRYLGINITEYFVKKKIKIFNKIISKKMFGVLLILEILYKPFMTIYGETLGTSTIS</sequence>
<keyword evidence="1" id="KW-0812">Transmembrane</keyword>
<dbReference type="Proteomes" id="UP000286581">
    <property type="component" value="Unassembled WGS sequence"/>
</dbReference>
<name>A0A413B9T9_9FIRM</name>